<keyword evidence="1" id="KW-0472">Membrane</keyword>
<keyword evidence="1" id="KW-0812">Transmembrane</keyword>
<dbReference type="EMBL" id="FOTI01000028">
    <property type="protein sequence ID" value="SFL73724.1"/>
    <property type="molecule type" value="Genomic_DNA"/>
</dbReference>
<name>A0A1I4K4N2_9FIRM</name>
<evidence type="ECO:0000313" key="3">
    <source>
        <dbReference type="Proteomes" id="UP000199006"/>
    </source>
</evidence>
<organism evidence="2 3">
    <name type="scientific">Halanaerobium salsuginis</name>
    <dbReference type="NCBI Taxonomy" id="29563"/>
    <lineage>
        <taxon>Bacteria</taxon>
        <taxon>Bacillati</taxon>
        <taxon>Bacillota</taxon>
        <taxon>Clostridia</taxon>
        <taxon>Halanaerobiales</taxon>
        <taxon>Halanaerobiaceae</taxon>
        <taxon>Halanaerobium</taxon>
    </lineage>
</organism>
<dbReference type="RefSeq" id="WP_089861978.1">
    <property type="nucleotide sequence ID" value="NZ_FOTI01000028.1"/>
</dbReference>
<dbReference type="OrthoDB" id="9795418at2"/>
<gene>
    <name evidence="2" type="ORF">SAMN02983006_01901</name>
</gene>
<feature type="transmembrane region" description="Helical" evidence="1">
    <location>
        <begin position="177"/>
        <end position="195"/>
    </location>
</feature>
<dbReference type="STRING" id="29563.SAMN02983006_01901"/>
<dbReference type="Proteomes" id="UP000199006">
    <property type="component" value="Unassembled WGS sequence"/>
</dbReference>
<proteinExistence type="predicted"/>
<keyword evidence="3" id="KW-1185">Reference proteome</keyword>
<dbReference type="AlphaFoldDB" id="A0A1I4K4N2"/>
<reference evidence="2 3" key="1">
    <citation type="submission" date="2016-10" db="EMBL/GenBank/DDBJ databases">
        <authorList>
            <person name="de Groot N.N."/>
        </authorList>
    </citation>
    <scope>NUCLEOTIDE SEQUENCE [LARGE SCALE GENOMIC DNA]</scope>
    <source>
        <strain evidence="2 3">ATCC 51327</strain>
    </source>
</reference>
<protein>
    <submittedName>
        <fullName evidence="2">Nickel transport protein</fullName>
    </submittedName>
</protein>
<evidence type="ECO:0000313" key="2">
    <source>
        <dbReference type="EMBL" id="SFL73724.1"/>
    </source>
</evidence>
<sequence length="202" mass="22243">MNKNKFYSFFTILLLIVVLSFCFSTAVLAHRVILYAYVEGSNLEIEAGFSDGSPARLAKLEIYDKQDNLLATGETNEAGLAEVAIPARTDLKIILKAGMGHQAEYQINESEIAKDFKQPADQTLDNQNSAVIGSSNELSKAELREIVAEEVSREVKPLRKQIAKLITEQEKPGISEILGGIGYIIGLMGVALYFISRKRSES</sequence>
<keyword evidence="1" id="KW-1133">Transmembrane helix</keyword>
<accession>A0A1I4K4N2</accession>
<evidence type="ECO:0000256" key="1">
    <source>
        <dbReference type="SAM" id="Phobius"/>
    </source>
</evidence>